<dbReference type="Pfam" id="PF03720">
    <property type="entry name" value="UDPG_MGDP_dh_C"/>
    <property type="match status" value="1"/>
</dbReference>
<dbReference type="KEGG" id="vpy:HZI73_21865"/>
<dbReference type="EMBL" id="CP058649">
    <property type="protein sequence ID" value="QUI24783.1"/>
    <property type="molecule type" value="Genomic_DNA"/>
</dbReference>
<dbReference type="InterPro" id="IPR014027">
    <property type="entry name" value="UDP-Glc/GDP-Man_DH_C"/>
</dbReference>
<dbReference type="PIRSF" id="PIRSF000124">
    <property type="entry name" value="UDPglc_GDPman_dh"/>
    <property type="match status" value="1"/>
</dbReference>
<dbReference type="InterPro" id="IPR017476">
    <property type="entry name" value="UDP-Glc/GDP-Man"/>
</dbReference>
<proteinExistence type="inferred from homology"/>
<dbReference type="InterPro" id="IPR028359">
    <property type="entry name" value="UDP_ManNAc/GlcNAc_DH"/>
</dbReference>
<dbReference type="GO" id="GO:0051287">
    <property type="term" value="F:NAD binding"/>
    <property type="evidence" value="ECO:0007669"/>
    <property type="project" value="InterPro"/>
</dbReference>
<dbReference type="InterPro" id="IPR036220">
    <property type="entry name" value="UDP-Glc/GDP-Man_DH_C_sf"/>
</dbReference>
<evidence type="ECO:0000256" key="1">
    <source>
        <dbReference type="ARBA" id="ARBA00006601"/>
    </source>
</evidence>
<sequence length="427" mass="47771">MISVIGLGYVGLPLAISFAEKGVHVIGFDISEEKIRAYKEGKDPTHEVGDLRLSQVKNIEFTSNPQRLLQSRFHIIAVPTPIQMDKVPDLSPLKNATTTVGEYLKKDSIIVYESTVYPGVTEDICVPILEEASGLTYMKDFKVAYSPERINPGDLVHTIDKIIKVVSACDEDSLEAVTNAYTLITDAGVYVAPSIKVAEAAKVIENAQRDINIAFINEVAIIFDKMGIDTQEVLEAAGTKWNFLQFQPGLVGGHCIGVDPYYLTFKASQLNYRPEVILAGRHINDSMGRIIVEKTIKQMIDNEQTIKGAKVLIMGLTFKEDTPDLRNSKVKDIVEGLRAYGMDVHITDPVADERDIIYEYGIPSTSLDAIHDVDAVVICVKHQAYQTLHLDTIRQLYKKELLRPILMDVKGLFNKEESETYFSYWRL</sequence>
<evidence type="ECO:0000256" key="2">
    <source>
        <dbReference type="ARBA" id="ARBA00023002"/>
    </source>
</evidence>
<dbReference type="PANTHER" id="PTHR43491:SF2">
    <property type="entry name" value="UDP-N-ACETYL-D-MANNOSAMINE DEHYDROGENASE"/>
    <property type="match status" value="1"/>
</dbReference>
<dbReference type="GO" id="GO:0000271">
    <property type="term" value="P:polysaccharide biosynthetic process"/>
    <property type="evidence" value="ECO:0007669"/>
    <property type="project" value="InterPro"/>
</dbReference>
<dbReference type="SUPFAM" id="SSF48179">
    <property type="entry name" value="6-phosphogluconate dehydrogenase C-terminal domain-like"/>
    <property type="match status" value="1"/>
</dbReference>
<dbReference type="InterPro" id="IPR014026">
    <property type="entry name" value="UDP-Glc/GDP-Man_DH_dimer"/>
</dbReference>
<name>A0A8J8MP42_9FIRM</name>
<dbReference type="Proteomes" id="UP000683246">
    <property type="component" value="Chromosome"/>
</dbReference>
<dbReference type="InterPro" id="IPR036291">
    <property type="entry name" value="NAD(P)-bd_dom_sf"/>
</dbReference>
<protein>
    <submittedName>
        <fullName evidence="6">Nucleotide sugar dehydrogenase</fullName>
    </submittedName>
</protein>
<evidence type="ECO:0000313" key="7">
    <source>
        <dbReference type="Proteomes" id="UP000683246"/>
    </source>
</evidence>
<dbReference type="RefSeq" id="WP_212695479.1">
    <property type="nucleotide sequence ID" value="NZ_CP058649.1"/>
</dbReference>
<dbReference type="InterPro" id="IPR008927">
    <property type="entry name" value="6-PGluconate_DH-like_C_sf"/>
</dbReference>
<reference evidence="6" key="1">
    <citation type="submission" date="2020-07" db="EMBL/GenBank/DDBJ databases">
        <title>Vallitalea pronyensis genome.</title>
        <authorList>
            <person name="Postec A."/>
        </authorList>
    </citation>
    <scope>NUCLEOTIDE SEQUENCE</scope>
    <source>
        <strain evidence="6">FatNI3</strain>
    </source>
</reference>
<keyword evidence="7" id="KW-1185">Reference proteome</keyword>
<dbReference type="SUPFAM" id="SSF52413">
    <property type="entry name" value="UDP-glucose/GDP-mannose dehydrogenase C-terminal domain"/>
    <property type="match status" value="1"/>
</dbReference>
<dbReference type="PIRSF" id="PIRSF500136">
    <property type="entry name" value="UDP_ManNAc_DH"/>
    <property type="match status" value="1"/>
</dbReference>
<accession>A0A8J8MP42</accession>
<dbReference type="AlphaFoldDB" id="A0A8J8MP42"/>
<evidence type="ECO:0000256" key="4">
    <source>
        <dbReference type="PIRNR" id="PIRNR000124"/>
    </source>
</evidence>
<gene>
    <name evidence="6" type="ORF">HZI73_21865</name>
</gene>
<dbReference type="SUPFAM" id="SSF51735">
    <property type="entry name" value="NAD(P)-binding Rossmann-fold domains"/>
    <property type="match status" value="1"/>
</dbReference>
<evidence type="ECO:0000313" key="6">
    <source>
        <dbReference type="EMBL" id="QUI24783.1"/>
    </source>
</evidence>
<dbReference type="GO" id="GO:0016616">
    <property type="term" value="F:oxidoreductase activity, acting on the CH-OH group of donors, NAD or NADP as acceptor"/>
    <property type="evidence" value="ECO:0007669"/>
    <property type="project" value="InterPro"/>
</dbReference>
<dbReference type="InterPro" id="IPR001732">
    <property type="entry name" value="UDP-Glc/GDP-Man_DH_N"/>
</dbReference>
<keyword evidence="2" id="KW-0560">Oxidoreductase</keyword>
<organism evidence="6 7">
    <name type="scientific">Vallitalea pronyensis</name>
    <dbReference type="NCBI Taxonomy" id="1348613"/>
    <lineage>
        <taxon>Bacteria</taxon>
        <taxon>Bacillati</taxon>
        <taxon>Bacillota</taxon>
        <taxon>Clostridia</taxon>
        <taxon>Lachnospirales</taxon>
        <taxon>Vallitaleaceae</taxon>
        <taxon>Vallitalea</taxon>
    </lineage>
</organism>
<dbReference type="SMART" id="SM00984">
    <property type="entry name" value="UDPG_MGDP_dh_C"/>
    <property type="match status" value="1"/>
</dbReference>
<dbReference type="GO" id="GO:0016628">
    <property type="term" value="F:oxidoreductase activity, acting on the CH-CH group of donors, NAD or NADP as acceptor"/>
    <property type="evidence" value="ECO:0007669"/>
    <property type="project" value="InterPro"/>
</dbReference>
<dbReference type="Pfam" id="PF03721">
    <property type="entry name" value="UDPG_MGDP_dh_N"/>
    <property type="match status" value="1"/>
</dbReference>
<dbReference type="Pfam" id="PF00984">
    <property type="entry name" value="UDPG_MGDP_dh"/>
    <property type="match status" value="1"/>
</dbReference>
<evidence type="ECO:0000259" key="5">
    <source>
        <dbReference type="SMART" id="SM00984"/>
    </source>
</evidence>
<keyword evidence="3" id="KW-0520">NAD</keyword>
<dbReference type="Gene3D" id="3.40.50.720">
    <property type="entry name" value="NAD(P)-binding Rossmann-like Domain"/>
    <property type="match status" value="2"/>
</dbReference>
<dbReference type="PANTHER" id="PTHR43491">
    <property type="entry name" value="UDP-N-ACETYL-D-MANNOSAMINE DEHYDROGENASE"/>
    <property type="match status" value="1"/>
</dbReference>
<comment type="similarity">
    <text evidence="1 4">Belongs to the UDP-glucose/GDP-mannose dehydrogenase family.</text>
</comment>
<feature type="domain" description="UDP-glucose/GDP-mannose dehydrogenase C-terminal" evidence="5">
    <location>
        <begin position="312"/>
        <end position="415"/>
    </location>
</feature>
<dbReference type="NCBIfam" id="TIGR03026">
    <property type="entry name" value="NDP-sugDHase"/>
    <property type="match status" value="1"/>
</dbReference>
<evidence type="ECO:0000256" key="3">
    <source>
        <dbReference type="ARBA" id="ARBA00023027"/>
    </source>
</evidence>